<proteinExistence type="predicted"/>
<dbReference type="GO" id="GO:0003697">
    <property type="term" value="F:single-stranded DNA binding"/>
    <property type="evidence" value="ECO:0007669"/>
    <property type="project" value="InterPro"/>
</dbReference>
<accession>A0A8J7T7K6</accession>
<feature type="compositionally biased region" description="Basic and acidic residues" evidence="1">
    <location>
        <begin position="599"/>
        <end position="609"/>
    </location>
</feature>
<dbReference type="PANTHER" id="PTHR14944:SF3">
    <property type="entry name" value="SI:CH73-71D17.2"/>
    <property type="match status" value="1"/>
</dbReference>
<gene>
    <name evidence="2" type="primary">Radx_0</name>
    <name evidence="2" type="ORF">GTO95_0015892</name>
</gene>
<evidence type="ECO:0000313" key="2">
    <source>
        <dbReference type="EMBL" id="MBN3312993.1"/>
    </source>
</evidence>
<name>A0A8J7T7K6_ATRSP</name>
<dbReference type="PANTHER" id="PTHR14944">
    <property type="entry name" value="RPA-RELATED PROTEIN RADX"/>
    <property type="match status" value="1"/>
</dbReference>
<feature type="non-terminal residue" evidence="2">
    <location>
        <position position="1"/>
    </location>
</feature>
<dbReference type="InterPro" id="IPR040893">
    <property type="entry name" value="RADX"/>
</dbReference>
<evidence type="ECO:0000313" key="3">
    <source>
        <dbReference type="Proteomes" id="UP000736164"/>
    </source>
</evidence>
<keyword evidence="3" id="KW-1185">Reference proteome</keyword>
<dbReference type="EMBL" id="JAAWVO010009874">
    <property type="protein sequence ID" value="MBN3312993.1"/>
    <property type="molecule type" value="Genomic_DNA"/>
</dbReference>
<reference evidence="2" key="1">
    <citation type="journal article" date="2021" name="Cell">
        <title>Tracing the genetic footprints of vertebrate landing in non-teleost ray-finned fishes.</title>
        <authorList>
            <person name="Bi X."/>
            <person name="Wang K."/>
            <person name="Yang L."/>
            <person name="Pan H."/>
            <person name="Jiang H."/>
            <person name="Wei Q."/>
            <person name="Fang M."/>
            <person name="Yu H."/>
            <person name="Zhu C."/>
            <person name="Cai Y."/>
            <person name="He Y."/>
            <person name="Gan X."/>
            <person name="Zeng H."/>
            <person name="Yu D."/>
            <person name="Zhu Y."/>
            <person name="Jiang H."/>
            <person name="Qiu Q."/>
            <person name="Yang H."/>
            <person name="Zhang Y.E."/>
            <person name="Wang W."/>
            <person name="Zhu M."/>
            <person name="He S."/>
            <person name="Zhang G."/>
        </authorList>
    </citation>
    <scope>NUCLEOTIDE SEQUENCE</scope>
    <source>
        <strain evidence="2">Allg_001</strain>
    </source>
</reference>
<dbReference type="AlphaFoldDB" id="A0A8J7T7K6"/>
<protein>
    <submittedName>
        <fullName evidence="2">RADX protein</fullName>
    </submittedName>
</protein>
<evidence type="ECO:0000256" key="1">
    <source>
        <dbReference type="SAM" id="MobiDB-lite"/>
    </source>
</evidence>
<dbReference type="Gene3D" id="2.40.50.140">
    <property type="entry name" value="Nucleic acid-binding proteins"/>
    <property type="match status" value="2"/>
</dbReference>
<dbReference type="Proteomes" id="UP000736164">
    <property type="component" value="Unassembled WGS sequence"/>
</dbReference>
<organism evidence="2 3">
    <name type="scientific">Atractosteus spatula</name>
    <name type="common">Alligator gar</name>
    <name type="synonym">Lepisosteus spatula</name>
    <dbReference type="NCBI Taxonomy" id="7917"/>
    <lineage>
        <taxon>Eukaryota</taxon>
        <taxon>Metazoa</taxon>
        <taxon>Chordata</taxon>
        <taxon>Craniata</taxon>
        <taxon>Vertebrata</taxon>
        <taxon>Euteleostomi</taxon>
        <taxon>Actinopterygii</taxon>
        <taxon>Neopterygii</taxon>
        <taxon>Holostei</taxon>
        <taxon>Semionotiformes</taxon>
        <taxon>Lepisosteidae</taxon>
        <taxon>Atractosteus</taxon>
    </lineage>
</organism>
<feature type="non-terminal residue" evidence="2">
    <location>
        <position position="835"/>
    </location>
</feature>
<sequence length="835" mass="92076">MDGLRQGSVLHRALSRPISAFSSTDSAKTCGGPLYLLAIDRYMRDLEFSAHFPQATSASDCLYDVTLSDGHCKIRASLHPSLNSLAEKNELRCGCQLRRVRFAPAAAEMGGERGCQGYHVVSLEVHREAGVAAGLAAFSAVQVDAIPWYGVEGDAQPRVAPLRARRCCYLPLWNNVGLRGEVWSKAPPSDSDDTPPPSWTQDLQPVALSKLRRAFFSGARPRPGALVVRVLRKSHLFHYGRPDKNCECPYQATLEVADATAQAAVVLWNSLCLDWYRSLEPGLVLRLRNYRVKESYSSRTGNSAEQGIEISLNSRNPAAAITVIPEEEQQRRWKLPALTFNFLNSSELAGCHSDQRCDVIGLVTFVGRPERIRAKGHGTGEFLQYRWLTLEDGTGDHPITVQLFSTSQPDLQALIYPMSLLVCTNLRVVQTAPGPSMLYLTNTKFTQVYGTGHHTGRPYRKLPAVQRFLRWVDTLRDEDILSQSAVGGYFTFPQLPAALEQFLKEGEGNAPMLSASELRREAERLQYRERRRFAFQGTVMAVGHSEVHGSSAALTSPRSPPTALWSAQRSPEIPILPRFPRSSLVASCPAGGSLKRQLVDKRSDWELQRKRPARPSGTPPQRGQQAAPEADSGCTLWEATMEFLHDREEDASFSTSYSTASTVVSSSEPNWSESSWAGARLGQSGIAMETLPLKCSYERREVQTAAVGLQPGRLQQTLPDEKLHTFATAACYEGHFTFTITDLGKTVALQTVFIPASPGNWHWPLLPESHDNSWPAVLAHGGFSPSSAPPAPRDLLATAGRLTNRRMVFVIDMCQLGGDRLELVLSRAFPLSTSL</sequence>
<comment type="caution">
    <text evidence="2">The sequence shown here is derived from an EMBL/GenBank/DDBJ whole genome shotgun (WGS) entry which is preliminary data.</text>
</comment>
<feature type="region of interest" description="Disordered" evidence="1">
    <location>
        <begin position="599"/>
        <end position="632"/>
    </location>
</feature>
<dbReference type="Pfam" id="PF17659">
    <property type="entry name" value="RADX"/>
    <property type="match status" value="1"/>
</dbReference>
<dbReference type="InterPro" id="IPR012340">
    <property type="entry name" value="NA-bd_OB-fold"/>
</dbReference>